<organism evidence="4 5">
    <name type="scientific">Prorocentrum cordatum</name>
    <dbReference type="NCBI Taxonomy" id="2364126"/>
    <lineage>
        <taxon>Eukaryota</taxon>
        <taxon>Sar</taxon>
        <taxon>Alveolata</taxon>
        <taxon>Dinophyceae</taxon>
        <taxon>Prorocentrales</taxon>
        <taxon>Prorocentraceae</taxon>
        <taxon>Prorocentrum</taxon>
    </lineage>
</organism>
<dbReference type="InterPro" id="IPR013762">
    <property type="entry name" value="Integrase-like_cat_sf"/>
</dbReference>
<dbReference type="SUPFAM" id="SSF56349">
    <property type="entry name" value="DNA breaking-rejoining enzymes"/>
    <property type="match status" value="1"/>
</dbReference>
<keyword evidence="3" id="KW-1133">Transmembrane helix</keyword>
<evidence type="ECO:0000313" key="5">
    <source>
        <dbReference type="Proteomes" id="UP001189429"/>
    </source>
</evidence>
<dbReference type="InterPro" id="IPR011010">
    <property type="entry name" value="DNA_brk_join_enz"/>
</dbReference>
<dbReference type="EMBL" id="CAUYUJ010015466">
    <property type="protein sequence ID" value="CAK0854290.1"/>
    <property type="molecule type" value="Genomic_DNA"/>
</dbReference>
<proteinExistence type="predicted"/>
<keyword evidence="5" id="KW-1185">Reference proteome</keyword>
<reference evidence="4" key="1">
    <citation type="submission" date="2023-10" db="EMBL/GenBank/DDBJ databases">
        <authorList>
            <person name="Chen Y."/>
            <person name="Shah S."/>
            <person name="Dougan E. K."/>
            <person name="Thang M."/>
            <person name="Chan C."/>
        </authorList>
    </citation>
    <scope>NUCLEOTIDE SEQUENCE [LARGE SCALE GENOMIC DNA]</scope>
</reference>
<keyword evidence="3" id="KW-0472">Membrane</keyword>
<dbReference type="Gene3D" id="1.10.443.10">
    <property type="entry name" value="Intergrase catalytic core"/>
    <property type="match status" value="1"/>
</dbReference>
<sequence length="1440" mass="157611">MEWASRAAGAVGGLAHLGAAWYGQHCTCHVDLGEVCSSDKDLIRLLEGQLQRCGPANLTVPAPCPVPECSGHPGSVVFLASLLAFFAGAVVSAGGIWAWSQRQMADYLRPGQRVLVFYDPDPSELLWHERLLCAHVRANDWIVATPDRDIYLEDLEGGIEGMVPLGPMGGLPVGWSRGPTYLFRDSTQGPLSKAESGRLQAEGEELAVAERAGLAAGAPPPLPPPLEAPPALGAGGAPDLGEGEWRFMESRGGACLGERVPAGLLELGVCVGDRGIVKSEGVPVSCRFFKAGEQMPTPRGDGGPADSPGELRTLPVKYETAESRHRSYKEAAALTTTTNFEDWPISGPRTAEWLAREIARQELTPVRRHYWWRQLLSLGPSDWGVGEHEALSRLFEYALTYDQLNFGELASLELAGRRYQLLEEKYARMLVEATAGGDGAHLDNDRLFMGEERRHGRALVAPALESWVSQRLAEESAVLKERRKAMEERQLARSTEVASAGGRGADDDKNRMASGLGDSGEVHEWARDLLPLPTGRCLAALLEGMSPAVLGASRCADRRRARRRNAEAWLQQGIATLNTLGGRGESWDPKVLPGAIQRQALATLARAYHSVPGPPADLTASGAWSALRGSGSGYACGGVVAGEFATYQRGRLALPAVGAEAIDLVDCLPDHYQKLLEASGRALRLPATCAEERAAEASSFGPAMDPILSRSPGKFAEFLTSAFDSGVVEPATEVRSFVGVFFVRKKDGSLRRLLPARLRERFPRDAQSVHFQVRVVPMGWSWAVALVQAANAEQLKTGPWGARRWLCNRRCAPSVAAREPAALLYIDNFAALGTDKAAVARDGDAMEASLRGLGLSTHAVSGPQLEVDLLGFRVDGRKGAVHIAPLRFWRLVLALEHIAGHPMLTGAELERLVGHVTHVLLLRRELLSLLNACYVFISKCYDRRVRLWPSVLKELGWLRSLLPLVWADLRGAWAPTVTAVDASMTGFGVVERTVSPDVVGSVGRVRERWRFKEEELVAEGSRARALREGAPVDSSFPDVPASLCKSTDWRTAGAARRTALPWHRLLGSSVSGLELESVRPTTQQTYLRFLHGLCTWLGLARLPTWSAPEWDDALLQYLHDEFEAGARPHGAAKLLSALLWARPGLGRPLRVVLPRCSRALLGWKRRQPGQSRPPLPWIVLCGVLEILLMRRLRFMACALALMFHCYLRPGELLAMRGFQLVPPAPGLGGGFRWWTLLLHPEELQIPSKTGELDDSLPLDVPELQWLTPLLLELRATVKPHEPLWSFDYVQLRAEFEGALAALGLHHLGATLYSLRHGGASHDRIVNRRSLEEVAKRGRWRARLSVRRYEKHGRLALQVARVPASVQRHLRLSEQRLADLLGRERVAVEVFSGSGRLAAALRARGLAVLEWDIVRSPMFDLTNRAAVETLKGWILSGEAPH</sequence>
<feature type="region of interest" description="Disordered" evidence="2">
    <location>
        <begin position="215"/>
        <end position="237"/>
    </location>
</feature>
<name>A0ABN9U5L5_9DINO</name>
<accession>A0ABN9U5L5</accession>
<protein>
    <submittedName>
        <fullName evidence="4">Uncharacterized protein</fullName>
    </submittedName>
</protein>
<evidence type="ECO:0000313" key="4">
    <source>
        <dbReference type="EMBL" id="CAK0854290.1"/>
    </source>
</evidence>
<evidence type="ECO:0000256" key="3">
    <source>
        <dbReference type="SAM" id="Phobius"/>
    </source>
</evidence>
<gene>
    <name evidence="4" type="ORF">PCOR1329_LOCUS45448</name>
</gene>
<comment type="caution">
    <text evidence="4">The sequence shown here is derived from an EMBL/GenBank/DDBJ whole genome shotgun (WGS) entry which is preliminary data.</text>
</comment>
<evidence type="ECO:0000256" key="2">
    <source>
        <dbReference type="SAM" id="MobiDB-lite"/>
    </source>
</evidence>
<dbReference type="Proteomes" id="UP001189429">
    <property type="component" value="Unassembled WGS sequence"/>
</dbReference>
<feature type="compositionally biased region" description="Pro residues" evidence="2">
    <location>
        <begin position="218"/>
        <end position="228"/>
    </location>
</feature>
<keyword evidence="1" id="KW-0233">DNA recombination</keyword>
<feature type="region of interest" description="Disordered" evidence="2">
    <location>
        <begin position="489"/>
        <end position="518"/>
    </location>
</feature>
<feature type="transmembrane region" description="Helical" evidence="3">
    <location>
        <begin position="76"/>
        <end position="99"/>
    </location>
</feature>
<keyword evidence="3" id="KW-0812">Transmembrane</keyword>
<evidence type="ECO:0000256" key="1">
    <source>
        <dbReference type="ARBA" id="ARBA00023172"/>
    </source>
</evidence>